<accession>A0A0Z8EL26</accession>
<dbReference type="RefSeq" id="WP_043024836.1">
    <property type="nucleotide sequence ID" value="NZ_CEDT01000007.1"/>
</dbReference>
<organism evidence="1 2">
    <name type="scientific">Streptococcus suis</name>
    <dbReference type="NCBI Taxonomy" id="1307"/>
    <lineage>
        <taxon>Bacteria</taxon>
        <taxon>Bacillati</taxon>
        <taxon>Bacillota</taxon>
        <taxon>Bacilli</taxon>
        <taxon>Lactobacillales</taxon>
        <taxon>Streptococcaceae</taxon>
        <taxon>Streptococcus</taxon>
    </lineage>
</organism>
<sequence length="109" mass="12633">MDSKELTKHADRVLKCYRGFHKLANLSDKPFSMHGDKLVSEIDKAIAGLDETYKAIIVNQYQTKTKDRKSRQQFCKSYNITMAEYNKAREIALVKFAKIYRNGALLELK</sequence>
<evidence type="ECO:0000313" key="1">
    <source>
        <dbReference type="EMBL" id="QPO26545.1"/>
    </source>
</evidence>
<dbReference type="Proteomes" id="UP000594569">
    <property type="component" value="Chromosome"/>
</dbReference>
<reference evidence="1 2" key="1">
    <citation type="submission" date="2020-12" db="EMBL/GenBank/DDBJ databases">
        <title>Nonconservative transfer and diversity of a new family of integrative and conjugative elements associated with antibiotic resistance in zoonotic pathogen Streptococcus suis.</title>
        <authorList>
            <person name="Huang J."/>
        </authorList>
    </citation>
    <scope>NUCLEOTIDE SEQUENCE [LARGE SCALE GENOMIC DNA]</scope>
    <source>
        <strain evidence="1 2">YZDH1</strain>
    </source>
</reference>
<gene>
    <name evidence="1" type="ORF">I5V48_11525</name>
</gene>
<protein>
    <submittedName>
        <fullName evidence="1">Uncharacterized protein</fullName>
    </submittedName>
</protein>
<evidence type="ECO:0000313" key="2">
    <source>
        <dbReference type="Proteomes" id="UP000594569"/>
    </source>
</evidence>
<dbReference type="EMBL" id="CP065430">
    <property type="protein sequence ID" value="QPO26545.1"/>
    <property type="molecule type" value="Genomic_DNA"/>
</dbReference>
<proteinExistence type="predicted"/>
<dbReference type="AlphaFoldDB" id="A0A0Z8EL26"/>
<name>A0A0Z8EL26_STRSU</name>